<evidence type="ECO:0000313" key="3">
    <source>
        <dbReference type="Proteomes" id="UP000593578"/>
    </source>
</evidence>
<sequence length="334" mass="37995">MEIVQQMYEIDAPKLSGQHYLQSAASSVHEEWSLPSASIVGNADLQKAEKKRKTDKAYRERCKMKKEQMMQKLETVGKENEDLKTENQCLKERNVFLNQSLLSQTNELNEIKHQLDDLRNKNETQNTLVQTLSHHLALVKITKGVDEQIDPRETLSGGRIASRSRDILSALEDQVANLEGSMGYVKETLEVVEGHTAELDLMEEKFREFLVESLNSKLEAMQGVFSFIVDRLTVRDDDIKVVMMNLKEKTKVMMKALNMKIEELEGELVVCKVIVASKLAKDVYYGKNIYSIDQSATKTPLEMLEAIVETLVEANVLRDGILNKDASWESIEVL</sequence>
<evidence type="ECO:0000256" key="1">
    <source>
        <dbReference type="SAM" id="Coils"/>
    </source>
</evidence>
<protein>
    <recommendedName>
        <fullName evidence="4">BZIP domain-containing protein</fullName>
    </recommendedName>
</protein>
<comment type="caution">
    <text evidence="2">The sequence shown here is derived from an EMBL/GenBank/DDBJ whole genome shotgun (WGS) entry which is preliminary data.</text>
</comment>
<reference evidence="2 3" key="1">
    <citation type="journal article" date="2019" name="Genome Biol. Evol.">
        <title>Insights into the evolution of the New World diploid cottons (Gossypium, subgenus Houzingenia) based on genome sequencing.</title>
        <authorList>
            <person name="Grover C.E."/>
            <person name="Arick M.A. 2nd"/>
            <person name="Thrash A."/>
            <person name="Conover J.L."/>
            <person name="Sanders W.S."/>
            <person name="Peterson D.G."/>
            <person name="Frelichowski J.E."/>
            <person name="Scheffler J.A."/>
            <person name="Scheffler B.E."/>
            <person name="Wendel J.F."/>
        </authorList>
    </citation>
    <scope>NUCLEOTIDE SEQUENCE [LARGE SCALE GENOMIC DNA]</scope>
    <source>
        <strain evidence="2">8</strain>
        <tissue evidence="2">Leaf</tissue>
    </source>
</reference>
<dbReference type="AlphaFoldDB" id="A0A7J8Q522"/>
<feature type="coiled-coil region" evidence="1">
    <location>
        <begin position="66"/>
        <end position="128"/>
    </location>
</feature>
<name>A0A7J8Q522_GOSRA</name>
<accession>A0A7J8Q522</accession>
<gene>
    <name evidence="2" type="ORF">Gorai_013354</name>
</gene>
<keyword evidence="1" id="KW-0175">Coiled coil</keyword>
<dbReference type="Proteomes" id="UP000593578">
    <property type="component" value="Unassembled WGS sequence"/>
</dbReference>
<organism evidence="2 3">
    <name type="scientific">Gossypium raimondii</name>
    <name type="common">Peruvian cotton</name>
    <name type="synonym">Gossypium klotzschianum subsp. raimondii</name>
    <dbReference type="NCBI Taxonomy" id="29730"/>
    <lineage>
        <taxon>Eukaryota</taxon>
        <taxon>Viridiplantae</taxon>
        <taxon>Streptophyta</taxon>
        <taxon>Embryophyta</taxon>
        <taxon>Tracheophyta</taxon>
        <taxon>Spermatophyta</taxon>
        <taxon>Magnoliopsida</taxon>
        <taxon>eudicotyledons</taxon>
        <taxon>Gunneridae</taxon>
        <taxon>Pentapetalae</taxon>
        <taxon>rosids</taxon>
        <taxon>malvids</taxon>
        <taxon>Malvales</taxon>
        <taxon>Malvaceae</taxon>
        <taxon>Malvoideae</taxon>
        <taxon>Gossypium</taxon>
    </lineage>
</organism>
<dbReference type="EMBL" id="JABEZZ010000009">
    <property type="protein sequence ID" value="MBA0596538.1"/>
    <property type="molecule type" value="Genomic_DNA"/>
</dbReference>
<proteinExistence type="predicted"/>
<evidence type="ECO:0008006" key="4">
    <source>
        <dbReference type="Google" id="ProtNLM"/>
    </source>
</evidence>
<feature type="non-terminal residue" evidence="2">
    <location>
        <position position="334"/>
    </location>
</feature>
<evidence type="ECO:0000313" key="2">
    <source>
        <dbReference type="EMBL" id="MBA0596538.1"/>
    </source>
</evidence>